<protein>
    <submittedName>
        <fullName evidence="2">Crp/Fnr family transcriptional regulator</fullName>
    </submittedName>
</protein>
<dbReference type="InterPro" id="IPR050397">
    <property type="entry name" value="Env_Response_Regulators"/>
</dbReference>
<accession>A0A7H1MZ03</accession>
<dbReference type="Proteomes" id="UP000516369">
    <property type="component" value="Chromosome"/>
</dbReference>
<dbReference type="Gene3D" id="2.60.120.10">
    <property type="entry name" value="Jelly Rolls"/>
    <property type="match status" value="1"/>
</dbReference>
<dbReference type="SMART" id="SM00100">
    <property type="entry name" value="cNMP"/>
    <property type="match status" value="1"/>
</dbReference>
<dbReference type="CDD" id="cd00038">
    <property type="entry name" value="CAP_ED"/>
    <property type="match status" value="1"/>
</dbReference>
<dbReference type="Pfam" id="PF00027">
    <property type="entry name" value="cNMP_binding"/>
    <property type="match status" value="1"/>
</dbReference>
<gene>
    <name evidence="2" type="ORF">HQ394_04055</name>
</gene>
<dbReference type="SMART" id="SM00567">
    <property type="entry name" value="EZ_HEAT"/>
    <property type="match status" value="2"/>
</dbReference>
<keyword evidence="3" id="KW-1185">Reference proteome</keyword>
<dbReference type="AlphaFoldDB" id="A0A7H1MZ03"/>
<dbReference type="EMBL" id="CP053923">
    <property type="protein sequence ID" value="QNT68689.1"/>
    <property type="molecule type" value="Genomic_DNA"/>
</dbReference>
<dbReference type="KEGG" id="dvn:HQ394_04055"/>
<dbReference type="InterPro" id="IPR011989">
    <property type="entry name" value="ARM-like"/>
</dbReference>
<dbReference type="PROSITE" id="PS50042">
    <property type="entry name" value="CNMP_BINDING_3"/>
    <property type="match status" value="1"/>
</dbReference>
<dbReference type="Pfam" id="PF03130">
    <property type="entry name" value="HEAT_PBS"/>
    <property type="match status" value="1"/>
</dbReference>
<proteinExistence type="predicted"/>
<feature type="domain" description="Cyclic nucleotide-binding" evidence="1">
    <location>
        <begin position="212"/>
        <end position="301"/>
    </location>
</feature>
<dbReference type="Gene3D" id="1.25.10.10">
    <property type="entry name" value="Leucine-rich Repeat Variant"/>
    <property type="match status" value="1"/>
</dbReference>
<dbReference type="GO" id="GO:0003700">
    <property type="term" value="F:DNA-binding transcription factor activity"/>
    <property type="evidence" value="ECO:0007669"/>
    <property type="project" value="TreeGrafter"/>
</dbReference>
<organism evidence="2 3">
    <name type="scientific">Defluviicoccus vanus</name>
    <dbReference type="NCBI Taxonomy" id="111831"/>
    <lineage>
        <taxon>Bacteria</taxon>
        <taxon>Pseudomonadati</taxon>
        <taxon>Pseudomonadota</taxon>
        <taxon>Alphaproteobacteria</taxon>
        <taxon>Rhodospirillales</taxon>
        <taxon>Rhodospirillaceae</taxon>
        <taxon>Defluviicoccus</taxon>
    </lineage>
</organism>
<evidence type="ECO:0000313" key="3">
    <source>
        <dbReference type="Proteomes" id="UP000516369"/>
    </source>
</evidence>
<reference evidence="2 3" key="1">
    <citation type="submission" date="2020-05" db="EMBL/GenBank/DDBJ databases">
        <title>Complete closed genome sequence of Defluviicoccus vanus.</title>
        <authorList>
            <person name="Bessarab I."/>
            <person name="Arumugam K."/>
            <person name="Maszenan A.M."/>
            <person name="Seviour R.J."/>
            <person name="Williams R.B."/>
        </authorList>
    </citation>
    <scope>NUCLEOTIDE SEQUENCE [LARGE SCALE GENOMIC DNA]</scope>
    <source>
        <strain evidence="2 3">Ben 114</strain>
    </source>
</reference>
<dbReference type="InterPro" id="IPR000595">
    <property type="entry name" value="cNMP-bd_dom"/>
</dbReference>
<dbReference type="SUPFAM" id="SSF48371">
    <property type="entry name" value="ARM repeat"/>
    <property type="match status" value="1"/>
</dbReference>
<dbReference type="InterPro" id="IPR016024">
    <property type="entry name" value="ARM-type_fold"/>
</dbReference>
<evidence type="ECO:0000313" key="2">
    <source>
        <dbReference type="EMBL" id="QNT68689.1"/>
    </source>
</evidence>
<dbReference type="InterPro" id="IPR004155">
    <property type="entry name" value="PBS_lyase_HEAT"/>
</dbReference>
<dbReference type="InterPro" id="IPR018490">
    <property type="entry name" value="cNMP-bd_dom_sf"/>
</dbReference>
<dbReference type="PANTHER" id="PTHR24567:SF26">
    <property type="entry name" value="REGULATORY PROTEIN YEIL"/>
    <property type="match status" value="1"/>
</dbReference>
<evidence type="ECO:0000259" key="1">
    <source>
        <dbReference type="PROSITE" id="PS50042"/>
    </source>
</evidence>
<name>A0A7H1MZ03_9PROT</name>
<dbReference type="PANTHER" id="PTHR24567">
    <property type="entry name" value="CRP FAMILY TRANSCRIPTIONAL REGULATORY PROTEIN"/>
    <property type="match status" value="1"/>
</dbReference>
<dbReference type="InterPro" id="IPR014710">
    <property type="entry name" value="RmlC-like_jellyroll"/>
</dbReference>
<dbReference type="SUPFAM" id="SSF51206">
    <property type="entry name" value="cAMP-binding domain-like"/>
    <property type="match status" value="1"/>
</dbReference>
<sequence>MPIAAVHLHSDRPEVVEAAIRALGGIGTRRAEQLLREHLKPLYLRAQLNLDALDALQRMATAPDAPRRALEAWLIDSNRWIMRRALVVKSALGSPRDVKLLDALTRAREARTRSDAVEALVNLPTKRFIQPLVPLLEARADFSATPEANGRRQPVAAAADTELTLTLQKATADDPWARLLVARLLQHEDRGDGSPGDEAMLDLVLFLKTTPLFRAIPLEDIARIARLAEAVAAAEGEVLAEAEAPIRYVYVIRSGTVALRFNDRTVEVVGPGASFGESAVFGEDRHAVAFRAASPSLLLRFPISMIADLVAENPEMLGPLAFDLSTRLNRLRTTLAAAGGSA</sequence>
<dbReference type="GO" id="GO:0005829">
    <property type="term" value="C:cytosol"/>
    <property type="evidence" value="ECO:0007669"/>
    <property type="project" value="TreeGrafter"/>
</dbReference>